<keyword evidence="1" id="KW-1133">Transmembrane helix</keyword>
<evidence type="ECO:0000313" key="3">
    <source>
        <dbReference type="EMBL" id="GAI93471.1"/>
    </source>
</evidence>
<proteinExistence type="predicted"/>
<dbReference type="AlphaFoldDB" id="X1TQ57"/>
<name>X1TQ57_9ZZZZ</name>
<organism evidence="3">
    <name type="scientific">marine sediment metagenome</name>
    <dbReference type="NCBI Taxonomy" id="412755"/>
    <lineage>
        <taxon>unclassified sequences</taxon>
        <taxon>metagenomes</taxon>
        <taxon>ecological metagenomes</taxon>
    </lineage>
</organism>
<feature type="domain" description="F-box" evidence="2">
    <location>
        <begin position="1"/>
        <end position="48"/>
    </location>
</feature>
<evidence type="ECO:0000256" key="1">
    <source>
        <dbReference type="SAM" id="Phobius"/>
    </source>
</evidence>
<reference evidence="3" key="1">
    <citation type="journal article" date="2014" name="Front. Microbiol.">
        <title>High frequency of phylogenetically diverse reductive dehalogenase-homologous genes in deep subseafloor sedimentary metagenomes.</title>
        <authorList>
            <person name="Kawai M."/>
            <person name="Futagami T."/>
            <person name="Toyoda A."/>
            <person name="Takaki Y."/>
            <person name="Nishi S."/>
            <person name="Hori S."/>
            <person name="Arai W."/>
            <person name="Tsubouchi T."/>
            <person name="Morono Y."/>
            <person name="Uchiyama I."/>
            <person name="Ito T."/>
            <person name="Fujiyama A."/>
            <person name="Inagaki F."/>
            <person name="Takami H."/>
        </authorList>
    </citation>
    <scope>NUCLEOTIDE SEQUENCE</scope>
    <source>
        <strain evidence="3">Expedition CK06-06</strain>
    </source>
</reference>
<dbReference type="PROSITE" id="PS50181">
    <property type="entry name" value="FBOX"/>
    <property type="match status" value="1"/>
</dbReference>
<keyword evidence="1" id="KW-0812">Transmembrane</keyword>
<evidence type="ECO:0000259" key="2">
    <source>
        <dbReference type="PROSITE" id="PS50181"/>
    </source>
</evidence>
<dbReference type="EMBL" id="BARW01015326">
    <property type="protein sequence ID" value="GAI93471.1"/>
    <property type="molecule type" value="Genomic_DNA"/>
</dbReference>
<dbReference type="InterPro" id="IPR001810">
    <property type="entry name" value="F-box_dom"/>
</dbReference>
<gene>
    <name evidence="3" type="ORF">S12H4_26931</name>
</gene>
<feature type="transmembrane region" description="Helical" evidence="1">
    <location>
        <begin position="68"/>
        <end position="95"/>
    </location>
</feature>
<accession>X1TQ57</accession>
<comment type="caution">
    <text evidence="3">The sequence shown here is derived from an EMBL/GenBank/DDBJ whole genome shotgun (WGS) entry which is preliminary data.</text>
</comment>
<sequence>MTTIPQEVFYNILLYLETEDIYNSIDNVCMNFRIYVEYYSKKQEKKSILNITPTSMVRNKTFKTIMSITFFTIFIFIFIMGTDTTHIILTIITFYKPTINI</sequence>
<protein>
    <recommendedName>
        <fullName evidence="2">F-box domain-containing protein</fullName>
    </recommendedName>
</protein>
<keyword evidence="1" id="KW-0472">Membrane</keyword>